<reference evidence="1 2" key="1">
    <citation type="journal article" date="2022" name="bioRxiv">
        <title>The genome of the oomycete Peronosclerospora sorghi, a cosmopolitan pathogen of maize and sorghum, is inflated with dispersed pseudogenes.</title>
        <authorList>
            <person name="Fletcher K."/>
            <person name="Martin F."/>
            <person name="Isakeit T."/>
            <person name="Cavanaugh K."/>
            <person name="Magill C."/>
            <person name="Michelmore R."/>
        </authorList>
    </citation>
    <scope>NUCLEOTIDE SEQUENCE [LARGE SCALE GENOMIC DNA]</scope>
    <source>
        <strain evidence="1">P6</strain>
    </source>
</reference>
<dbReference type="EMBL" id="CM047583">
    <property type="protein sequence ID" value="KAI9912611.1"/>
    <property type="molecule type" value="Genomic_DNA"/>
</dbReference>
<sequence>MAPTPLSLEIPAPSTPRSLASCSCNILDRYTRCKKLRDTLYGEIALYQDLKLDKVVVLKRVSMSLLQEDEQGMHIVKENPFNERDVMQLLEDPLHAYAPGREYVVQYEREGFFTVGDDVFIAMEFCSGGDLYDYVTSKPGRRLHETDALSLFAQIAKGVSFLHALGIAHRDLSLENVLVQDGTVKICDFGLSAETSHVSDDVVGKFYYMAPEVTQGALYDPKSADVWSLGILLFIMLTGSPLFVDETTRTPTLRVLHKHGVSKLLELWGFQHQLAKSTVKLLSSMLHVQPSRRLTSKDSCYSNHKALPATSAASMASSSRRSLEAAHAPQRPHAPRTSSTHGARANDTLHAFDPARDALESRLERRDRTAARRHFALYGRQHRHVDHLARPHAASLSSSTIVLQNTLLLQDNGRLTARLDQVLYVLDGLLGPISTPRAHVQSLLDLIALLQNAQVVEAIDVSRERHDIVTKVHQVVRTLAPTRSLHAVLALLVYCLSSSAIADGVFQDGSMLNVIMHVFKDHVAREGGKDERGQDAPRTVRVATPRRPKCLKRKHETIETRTQGKMDLRERDGVDKTLQREVDELLATYDDEFQVDDKRDVSILCLLCATLANLLHVRDASTSASPLHAPSTVLADTMFHDIHARKAHLVQNGGLDVLATSLVEHVRRLDDVTFSTMTLPSSRVLAHVSHLLSVLDHVTFAHVYVQRYLSTKRELFTVLLVLVARLRDACWPTHGARDATPTRTRALAVFCSALRVLINLTHRNLEAAGHVGERGGMHVIGASFTRVWTWLAPSSVANTHEEEACLFLLSLMVNAMELRPLNRAALSHVPGLCDHLVASFLVHCESYQEWMEGTDDDVPCDEQDAAWHPHHVLLGGATALVLGYLMQASSATRERILASLPHASPRWLQRSLAAFVALHAQVGALTPDMVDAVLHVEQTWRHDPETARSYAPASTNAPVAPQDRATHDARRRLRAFHNVCSRLDDSDDDTQERAPVTWRGNEQREAACDQVRTVDKPMEVVGTPRRAFKGGTEVVLVTPTRPPCRSPRFASPGGTLTPTNKTTPRTSSTRLQLTATGHRRKPKAAARPCVSSRATAMFEFPAGP</sequence>
<accession>A0ACC0W2P4</accession>
<organism evidence="1 2">
    <name type="scientific">Peronosclerospora sorghi</name>
    <dbReference type="NCBI Taxonomy" id="230839"/>
    <lineage>
        <taxon>Eukaryota</taxon>
        <taxon>Sar</taxon>
        <taxon>Stramenopiles</taxon>
        <taxon>Oomycota</taxon>
        <taxon>Peronosporomycetes</taxon>
        <taxon>Peronosporales</taxon>
        <taxon>Peronosporaceae</taxon>
        <taxon>Peronosclerospora</taxon>
    </lineage>
</organism>
<protein>
    <submittedName>
        <fullName evidence="1">Uncharacterized protein</fullName>
    </submittedName>
</protein>
<comment type="caution">
    <text evidence="1">The sequence shown here is derived from an EMBL/GenBank/DDBJ whole genome shotgun (WGS) entry which is preliminary data.</text>
</comment>
<evidence type="ECO:0000313" key="2">
    <source>
        <dbReference type="Proteomes" id="UP001163321"/>
    </source>
</evidence>
<keyword evidence="2" id="KW-1185">Reference proteome</keyword>
<dbReference type="Proteomes" id="UP001163321">
    <property type="component" value="Chromosome 4"/>
</dbReference>
<gene>
    <name evidence="1" type="ORF">PsorP6_006394</name>
</gene>
<proteinExistence type="predicted"/>
<evidence type="ECO:0000313" key="1">
    <source>
        <dbReference type="EMBL" id="KAI9912611.1"/>
    </source>
</evidence>
<name>A0ACC0W2P4_9STRA</name>